<gene>
    <name evidence="8" type="primary">PARPA_04941.1 scaffold 15694</name>
</gene>
<evidence type="ECO:0000256" key="2">
    <source>
        <dbReference type="ARBA" id="ARBA00012759"/>
    </source>
</evidence>
<dbReference type="InterPro" id="IPR042467">
    <property type="entry name" value="Peptidase_C65_otubain_sub2"/>
</dbReference>
<evidence type="ECO:0000256" key="1">
    <source>
        <dbReference type="ARBA" id="ARBA00000707"/>
    </source>
</evidence>
<dbReference type="Pfam" id="PF10275">
    <property type="entry name" value="Peptidase_C65"/>
    <property type="match status" value="1"/>
</dbReference>
<proteinExistence type="predicted"/>
<evidence type="ECO:0000256" key="5">
    <source>
        <dbReference type="ARBA" id="ARBA00022801"/>
    </source>
</evidence>
<dbReference type="EC" id="3.4.19.12" evidence="2"/>
<accession>A0A0B7N817</accession>
<sequence>MSTVNTDQEPQPTDEENLIYMQSIKDMEAQKTPLVCQEASIKTLQEEFKNNKPYLTKIIQLSKTHDKIRKCRGDGNCFYRALSFAWFESAMKDKSTYDTRLQILENTCDLLKRGGFEKLAFEDFYEITLEQYKSLDRNDPDMLLVGFQSDEISNSIVMHFRFLASAFLRINAAEYEPFLVDEMVSIDEFCSMHVEAFGRESDHLHIIALCKALEIPIKVVYLDGGEGDDAAVHQFWPSDQDQDERTPIELIYRPGHYDILYSRIQQ</sequence>
<dbReference type="GO" id="GO:0005634">
    <property type="term" value="C:nucleus"/>
    <property type="evidence" value="ECO:0007669"/>
    <property type="project" value="TreeGrafter"/>
</dbReference>
<dbReference type="InterPro" id="IPR038765">
    <property type="entry name" value="Papain-like_cys_pep_sf"/>
</dbReference>
<dbReference type="Gene3D" id="1.20.1300.20">
    <property type="entry name" value="Peptidase C65 Otubain, subdomain 2"/>
    <property type="match status" value="1"/>
</dbReference>
<keyword evidence="6" id="KW-0788">Thiol protease</keyword>
<dbReference type="GO" id="GO:0043130">
    <property type="term" value="F:ubiquitin binding"/>
    <property type="evidence" value="ECO:0007669"/>
    <property type="project" value="TreeGrafter"/>
</dbReference>
<organism evidence="8 9">
    <name type="scientific">Parasitella parasitica</name>
    <dbReference type="NCBI Taxonomy" id="35722"/>
    <lineage>
        <taxon>Eukaryota</taxon>
        <taxon>Fungi</taxon>
        <taxon>Fungi incertae sedis</taxon>
        <taxon>Mucoromycota</taxon>
        <taxon>Mucoromycotina</taxon>
        <taxon>Mucoromycetes</taxon>
        <taxon>Mucorales</taxon>
        <taxon>Mucorineae</taxon>
        <taxon>Mucoraceae</taxon>
        <taxon>Parasitella</taxon>
    </lineage>
</organism>
<dbReference type="GO" id="GO:0006508">
    <property type="term" value="P:proteolysis"/>
    <property type="evidence" value="ECO:0007669"/>
    <property type="project" value="UniProtKB-KW"/>
</dbReference>
<dbReference type="GO" id="GO:0004843">
    <property type="term" value="F:cysteine-type deubiquitinase activity"/>
    <property type="evidence" value="ECO:0007669"/>
    <property type="project" value="UniProtKB-EC"/>
</dbReference>
<evidence type="ECO:0000256" key="4">
    <source>
        <dbReference type="ARBA" id="ARBA00022786"/>
    </source>
</evidence>
<keyword evidence="3" id="KW-0645">Protease</keyword>
<dbReference type="OrthoDB" id="18915at2759"/>
<dbReference type="InterPro" id="IPR019400">
    <property type="entry name" value="Peptidase_C65_otubain"/>
</dbReference>
<evidence type="ECO:0000259" key="7">
    <source>
        <dbReference type="PROSITE" id="PS50802"/>
    </source>
</evidence>
<keyword evidence="4" id="KW-0833">Ubl conjugation pathway</keyword>
<dbReference type="STRING" id="35722.A0A0B7N817"/>
<dbReference type="PROSITE" id="PS50802">
    <property type="entry name" value="OTU"/>
    <property type="match status" value="1"/>
</dbReference>
<keyword evidence="5" id="KW-0378">Hydrolase</keyword>
<dbReference type="SUPFAM" id="SSF54001">
    <property type="entry name" value="Cysteine proteinases"/>
    <property type="match status" value="1"/>
</dbReference>
<dbReference type="PANTHER" id="PTHR12931">
    <property type="entry name" value="UBIQUITIN THIOLESTERASE PROTEIN OTUB"/>
    <property type="match status" value="1"/>
</dbReference>
<evidence type="ECO:0000313" key="8">
    <source>
        <dbReference type="EMBL" id="CEP11139.1"/>
    </source>
</evidence>
<dbReference type="GO" id="GO:0071108">
    <property type="term" value="P:protein K48-linked deubiquitination"/>
    <property type="evidence" value="ECO:0007669"/>
    <property type="project" value="TreeGrafter"/>
</dbReference>
<dbReference type="AlphaFoldDB" id="A0A0B7N817"/>
<reference evidence="8 9" key="1">
    <citation type="submission" date="2014-09" db="EMBL/GenBank/DDBJ databases">
        <authorList>
            <person name="Ellenberger Sabrina"/>
        </authorList>
    </citation>
    <scope>NUCLEOTIDE SEQUENCE [LARGE SCALE GENOMIC DNA]</scope>
    <source>
        <strain evidence="8 9">CBS 412.66</strain>
    </source>
</reference>
<protein>
    <recommendedName>
        <fullName evidence="2">ubiquitinyl hydrolase 1</fullName>
        <ecNumber evidence="2">3.4.19.12</ecNumber>
    </recommendedName>
</protein>
<evidence type="ECO:0000313" key="9">
    <source>
        <dbReference type="Proteomes" id="UP000054107"/>
    </source>
</evidence>
<dbReference type="PANTHER" id="PTHR12931:SF15">
    <property type="entry name" value="UBIQUITIN THIOESTERASE OTUBAIN-LIKE"/>
    <property type="match status" value="1"/>
</dbReference>
<dbReference type="CDD" id="cd22749">
    <property type="entry name" value="Otubain_C65"/>
    <property type="match status" value="1"/>
</dbReference>
<dbReference type="Gene3D" id="3.30.200.60">
    <property type="entry name" value="Peptidase C65 Otubain, subdomain 1"/>
    <property type="match status" value="1"/>
</dbReference>
<keyword evidence="9" id="KW-1185">Reference proteome</keyword>
<dbReference type="Proteomes" id="UP000054107">
    <property type="component" value="Unassembled WGS sequence"/>
</dbReference>
<dbReference type="EMBL" id="LN725636">
    <property type="protein sequence ID" value="CEP11139.1"/>
    <property type="molecule type" value="Genomic_DNA"/>
</dbReference>
<evidence type="ECO:0000256" key="6">
    <source>
        <dbReference type="ARBA" id="ARBA00022807"/>
    </source>
</evidence>
<feature type="domain" description="OTU" evidence="7">
    <location>
        <begin position="66"/>
        <end position="263"/>
    </location>
</feature>
<evidence type="ECO:0000256" key="3">
    <source>
        <dbReference type="ARBA" id="ARBA00022670"/>
    </source>
</evidence>
<dbReference type="InterPro" id="IPR042468">
    <property type="entry name" value="Peptidase_C65_otubain_sub1"/>
</dbReference>
<dbReference type="InterPro" id="IPR003323">
    <property type="entry name" value="OTU_dom"/>
</dbReference>
<name>A0A0B7N817_9FUNG</name>
<comment type="catalytic activity">
    <reaction evidence="1">
        <text>Thiol-dependent hydrolysis of ester, thioester, amide, peptide and isopeptide bonds formed by the C-terminal Gly of ubiquitin (a 76-residue protein attached to proteins as an intracellular targeting signal).</text>
        <dbReference type="EC" id="3.4.19.12"/>
    </reaction>
</comment>